<dbReference type="AlphaFoldDB" id="G8RQ68"/>
<dbReference type="HOGENOM" id="CLU_2396527_0_0_11"/>
<gene>
    <name evidence="2" type="ordered locus">MycrhN_4655</name>
</gene>
<evidence type="ECO:0000313" key="3">
    <source>
        <dbReference type="Proteomes" id="UP000005442"/>
    </source>
</evidence>
<proteinExistence type="predicted"/>
<dbReference type="Proteomes" id="UP000005442">
    <property type="component" value="Chromosome"/>
</dbReference>
<sequence length="93" mass="9299">MIRSVGRAGPVKVAALVLWQLRFDLVAILAIAALMVPIPDAIQAYSATAVLSVLGIGATISSAFATATPTTGGGRRARWGAASSSTAGLCTTA</sequence>
<dbReference type="KEGG" id="mrh:MycrhN_4655"/>
<keyword evidence="1" id="KW-1133">Transmembrane helix</keyword>
<feature type="transmembrane region" description="Helical" evidence="1">
    <location>
        <begin position="44"/>
        <end position="68"/>
    </location>
</feature>
<keyword evidence="1" id="KW-0812">Transmembrane</keyword>
<dbReference type="RefSeq" id="WP_014212886.1">
    <property type="nucleotide sequence ID" value="NC_016604.1"/>
</dbReference>
<dbReference type="EMBL" id="CP003169">
    <property type="protein sequence ID" value="AEV75141.1"/>
    <property type="molecule type" value="Genomic_DNA"/>
</dbReference>
<dbReference type="STRING" id="710685.MycrhN_4655"/>
<name>G8RQ68_MYCRN</name>
<dbReference type="PATRIC" id="fig|710685.3.peg.4663"/>
<evidence type="ECO:0000313" key="2">
    <source>
        <dbReference type="EMBL" id="AEV75141.1"/>
    </source>
</evidence>
<keyword evidence="3" id="KW-1185">Reference proteome</keyword>
<organism evidence="2 3">
    <name type="scientific">Mycolicibacterium rhodesiae (strain NBB3)</name>
    <name type="common">Mycobacterium rhodesiae</name>
    <dbReference type="NCBI Taxonomy" id="710685"/>
    <lineage>
        <taxon>Bacteria</taxon>
        <taxon>Bacillati</taxon>
        <taxon>Actinomycetota</taxon>
        <taxon>Actinomycetes</taxon>
        <taxon>Mycobacteriales</taxon>
        <taxon>Mycobacteriaceae</taxon>
        <taxon>Mycolicibacterium</taxon>
    </lineage>
</organism>
<reference evidence="2 3" key="1">
    <citation type="submission" date="2011-12" db="EMBL/GenBank/DDBJ databases">
        <title>Complete sequence of Mycobacterium rhodesiae NBB3.</title>
        <authorList>
            <consortium name="US DOE Joint Genome Institute"/>
            <person name="Lucas S."/>
            <person name="Han J."/>
            <person name="Lapidus A."/>
            <person name="Cheng J.-F."/>
            <person name="Goodwin L."/>
            <person name="Pitluck S."/>
            <person name="Peters L."/>
            <person name="Mikhailova N."/>
            <person name="Gu W."/>
            <person name="Detter J.C."/>
            <person name="Han C."/>
            <person name="Tapia R."/>
            <person name="Land M."/>
            <person name="Hauser L."/>
            <person name="Kyrpides N."/>
            <person name="Ivanova N."/>
            <person name="Pagani I."/>
            <person name="Mattes T."/>
            <person name="Holmes A."/>
            <person name="Rutledge P."/>
            <person name="Paulsen I."/>
            <person name="Coleman N."/>
            <person name="Woyke T."/>
        </authorList>
    </citation>
    <scope>NUCLEOTIDE SEQUENCE [LARGE SCALE GENOMIC DNA]</scope>
    <source>
        <strain evidence="2 3">NBB3</strain>
    </source>
</reference>
<evidence type="ECO:0000256" key="1">
    <source>
        <dbReference type="SAM" id="Phobius"/>
    </source>
</evidence>
<protein>
    <submittedName>
        <fullName evidence="2">Uncharacterized protein</fullName>
    </submittedName>
</protein>
<accession>G8RQ68</accession>
<keyword evidence="1" id="KW-0472">Membrane</keyword>
<feature type="transmembrane region" description="Helical" evidence="1">
    <location>
        <begin position="21"/>
        <end position="38"/>
    </location>
</feature>